<reference evidence="7 9" key="2">
    <citation type="journal article" date="2016" name="Front. Microbiol.">
        <title>Genome and transcriptome sequences reveal the specific parasitism of the nematophagous Purpureocillium lilacinum 36-1.</title>
        <authorList>
            <person name="Xie J."/>
            <person name="Li S."/>
            <person name="Mo C."/>
            <person name="Xiao X."/>
            <person name="Peng D."/>
            <person name="Wang G."/>
            <person name="Xiao Y."/>
        </authorList>
    </citation>
    <scope>NUCLEOTIDE SEQUENCE [LARGE SCALE GENOMIC DNA]</scope>
    <source>
        <strain evidence="7 9">36-1</strain>
    </source>
</reference>
<evidence type="ECO:0000313" key="7">
    <source>
        <dbReference type="EMBL" id="PWI69472.1"/>
    </source>
</evidence>
<evidence type="ECO:0000313" key="10">
    <source>
        <dbReference type="Proteomes" id="UP001287286"/>
    </source>
</evidence>
<dbReference type="Pfam" id="PF00725">
    <property type="entry name" value="3HCDH"/>
    <property type="match status" value="1"/>
</dbReference>
<accession>A0A179FUJ5</accession>
<keyword evidence="10" id="KW-1185">Reference proteome</keyword>
<sequence>MAIRTVGIIGTGVIGASWTGLFLAHGLQVIVADPADGAGEKLAEHLKSIWPTLEKVGVAKGASLSNYRFVGPSLKDHYAEVDFVQENAPERVDLKTRLIAEIDAATRSDVVIASSSSGLPSSKFIGDCVKNPGRVLIGHPFNPPHVMQLVEVVPHAGTDQASTDIAMAFYRSLGRHPVLIRQEIPGFAVNRLQAVLCNEAYSLVTRGIVTAEELDACMTTSLGPRWAVTGPLMSNAMGGGGGSDGFRHMLEHLGPATRGWLDDTRAHSFQWDLQSLDKLSESVFNELKDKNVAALEQKRDSLLVEIFRLKK</sequence>
<comment type="caution">
    <text evidence="6">The sequence shown here is derived from an EMBL/GenBank/DDBJ whole genome shotgun (WGS) entry which is preliminary data.</text>
</comment>
<name>A0A179FUJ5_PURLI</name>
<dbReference type="InterPro" id="IPR006176">
    <property type="entry name" value="3-OHacyl-CoA_DH_NAD-bd"/>
</dbReference>
<dbReference type="EMBL" id="LSBH01000011">
    <property type="protein sequence ID" value="OAQ69284.1"/>
    <property type="molecule type" value="Genomic_DNA"/>
</dbReference>
<dbReference type="PANTHER" id="PTHR48075:SF1">
    <property type="entry name" value="LAMBDA-CRYSTALLIN HOMOLOG"/>
    <property type="match status" value="1"/>
</dbReference>
<dbReference type="InterPro" id="IPR006108">
    <property type="entry name" value="3HC_DH_C"/>
</dbReference>
<dbReference type="InterPro" id="IPR036291">
    <property type="entry name" value="NAD(P)-bd_dom_sf"/>
</dbReference>
<feature type="domain" description="3-hydroxyacyl-CoA dehydrogenase C-terminal" evidence="3">
    <location>
        <begin position="186"/>
        <end position="232"/>
    </location>
</feature>
<dbReference type="PANTHER" id="PTHR48075">
    <property type="entry name" value="3-HYDROXYACYL-COA DEHYDROGENASE FAMILY PROTEIN"/>
    <property type="match status" value="1"/>
</dbReference>
<gene>
    <name evidence="7" type="ORF">PCL_01119</name>
    <name evidence="5" type="ORF">Purlil1_13220</name>
    <name evidence="6" type="ORF">VFPBJ_10659</name>
</gene>
<dbReference type="Gene3D" id="1.10.1040.10">
    <property type="entry name" value="N-(1-d-carboxylethyl)-l-norvaline Dehydrogenase, domain 2"/>
    <property type="match status" value="1"/>
</dbReference>
<dbReference type="Gene3D" id="3.40.50.720">
    <property type="entry name" value="NAD(P)-binding Rossmann-like Domain"/>
    <property type="match status" value="1"/>
</dbReference>
<evidence type="ECO:0000313" key="6">
    <source>
        <dbReference type="EMBL" id="OAQ69284.1"/>
    </source>
</evidence>
<reference evidence="7" key="1">
    <citation type="submission" date="2015-05" db="EMBL/GenBank/DDBJ databases">
        <authorList>
            <person name="Wang D.B."/>
            <person name="Wang M."/>
        </authorList>
    </citation>
    <scope>NUCLEOTIDE SEQUENCE</scope>
    <source>
        <strain evidence="7">36-1</strain>
    </source>
</reference>
<dbReference type="EMBL" id="LCWV01000012">
    <property type="protein sequence ID" value="PWI69472.1"/>
    <property type="molecule type" value="Genomic_DNA"/>
</dbReference>
<dbReference type="AlphaFoldDB" id="A0A179FUJ5"/>
<evidence type="ECO:0000256" key="2">
    <source>
        <dbReference type="ARBA" id="ARBA00023002"/>
    </source>
</evidence>
<dbReference type="GO" id="GO:0006631">
    <property type="term" value="P:fatty acid metabolic process"/>
    <property type="evidence" value="ECO:0007669"/>
    <property type="project" value="InterPro"/>
</dbReference>
<feature type="domain" description="3-hydroxyacyl-CoA dehydrogenase NAD binding" evidence="4">
    <location>
        <begin position="5"/>
        <end position="181"/>
    </location>
</feature>
<dbReference type="SUPFAM" id="SSF51735">
    <property type="entry name" value="NAD(P)-binding Rossmann-fold domains"/>
    <property type="match status" value="1"/>
</dbReference>
<evidence type="ECO:0000313" key="8">
    <source>
        <dbReference type="Proteomes" id="UP000078240"/>
    </source>
</evidence>
<evidence type="ECO:0000313" key="9">
    <source>
        <dbReference type="Proteomes" id="UP000245956"/>
    </source>
</evidence>
<comment type="similarity">
    <text evidence="1">Belongs to the 3-hydroxyacyl-CoA dehydrogenase family.</text>
</comment>
<evidence type="ECO:0000256" key="1">
    <source>
        <dbReference type="ARBA" id="ARBA00009463"/>
    </source>
</evidence>
<reference evidence="5 10" key="5">
    <citation type="journal article" date="2024" name="Microbiol. Resour. Announc.">
        <title>Genome annotations for the ascomycete fungi Trichoderma harzianum, Trichoderma aggressivum, and Purpureocillium lilacinum.</title>
        <authorList>
            <person name="Beijen E.P.W."/>
            <person name="Ohm R.A."/>
        </authorList>
    </citation>
    <scope>NUCLEOTIDE SEQUENCE [LARGE SCALE GENOMIC DNA]</scope>
    <source>
        <strain evidence="5 10">CBS 150709</strain>
    </source>
</reference>
<evidence type="ECO:0000259" key="3">
    <source>
        <dbReference type="Pfam" id="PF00725"/>
    </source>
</evidence>
<dbReference type="InterPro" id="IPR008927">
    <property type="entry name" value="6-PGluconate_DH-like_C_sf"/>
</dbReference>
<dbReference type="InterPro" id="IPR013328">
    <property type="entry name" value="6PGD_dom2"/>
</dbReference>
<evidence type="ECO:0000259" key="4">
    <source>
        <dbReference type="Pfam" id="PF02737"/>
    </source>
</evidence>
<protein>
    <submittedName>
        <fullName evidence="6">3-hydroxyacyl-CoA dehyrogenase</fullName>
    </submittedName>
</protein>
<dbReference type="GO" id="GO:0050104">
    <property type="term" value="F:L-gulonate 3-dehydrogenase activity"/>
    <property type="evidence" value="ECO:0007669"/>
    <property type="project" value="TreeGrafter"/>
</dbReference>
<organism evidence="6 8">
    <name type="scientific">Purpureocillium lilacinum</name>
    <name type="common">Paecilomyces lilacinus</name>
    <dbReference type="NCBI Taxonomy" id="33203"/>
    <lineage>
        <taxon>Eukaryota</taxon>
        <taxon>Fungi</taxon>
        <taxon>Dikarya</taxon>
        <taxon>Ascomycota</taxon>
        <taxon>Pezizomycotina</taxon>
        <taxon>Sordariomycetes</taxon>
        <taxon>Hypocreomycetidae</taxon>
        <taxon>Hypocreales</taxon>
        <taxon>Ophiocordycipitaceae</taxon>
        <taxon>Purpureocillium</taxon>
    </lineage>
</organism>
<dbReference type="Pfam" id="PF02737">
    <property type="entry name" value="3HCDH_N"/>
    <property type="match status" value="1"/>
</dbReference>
<evidence type="ECO:0000313" key="5">
    <source>
        <dbReference type="EMBL" id="KAK4072853.1"/>
    </source>
</evidence>
<keyword evidence="2" id="KW-0560">Oxidoreductase</keyword>
<proteinExistence type="inferred from homology"/>
<dbReference type="GO" id="GO:0070403">
    <property type="term" value="F:NAD+ binding"/>
    <property type="evidence" value="ECO:0007669"/>
    <property type="project" value="InterPro"/>
</dbReference>
<dbReference type="Proteomes" id="UP000245956">
    <property type="component" value="Unassembled WGS sequence"/>
</dbReference>
<reference evidence="6 8" key="3">
    <citation type="submission" date="2016-01" db="EMBL/GenBank/DDBJ databases">
        <title>Biosynthesis of antibiotic leucinostatins and their inhibition on Phytophthora in bio-control Purpureocillium lilacinum.</title>
        <authorList>
            <person name="Wang G."/>
            <person name="Liu Z."/>
            <person name="Lin R."/>
            <person name="Li E."/>
            <person name="Mao Z."/>
            <person name="Ling J."/>
            <person name="Yin W."/>
            <person name="Xie B."/>
        </authorList>
    </citation>
    <scope>NUCLEOTIDE SEQUENCE [LARGE SCALE GENOMIC DNA]</scope>
    <source>
        <strain evidence="6">PLBJ-1</strain>
    </source>
</reference>
<dbReference type="Proteomes" id="UP000078240">
    <property type="component" value="Unassembled WGS sequence"/>
</dbReference>
<reference evidence="5" key="4">
    <citation type="submission" date="2023-11" db="EMBL/GenBank/DDBJ databases">
        <authorList>
            <person name="Beijen E."/>
            <person name="Ohm R.A."/>
        </authorList>
    </citation>
    <scope>NUCLEOTIDE SEQUENCE</scope>
    <source>
        <strain evidence="5">CBS 150709</strain>
    </source>
</reference>
<dbReference type="SUPFAM" id="SSF48179">
    <property type="entry name" value="6-phosphogluconate dehydrogenase C-terminal domain-like"/>
    <property type="match status" value="1"/>
</dbReference>
<dbReference type="Proteomes" id="UP001287286">
    <property type="component" value="Unassembled WGS sequence"/>
</dbReference>
<dbReference type="EMBL" id="JAWRVI010000183">
    <property type="protein sequence ID" value="KAK4072853.1"/>
    <property type="molecule type" value="Genomic_DNA"/>
</dbReference>